<name>A0ABU4XER7_9HYPH</name>
<accession>A0ABU4XER7</accession>
<feature type="transmembrane region" description="Helical" evidence="1">
    <location>
        <begin position="120"/>
        <end position="139"/>
    </location>
</feature>
<keyword evidence="1" id="KW-1133">Transmembrane helix</keyword>
<evidence type="ECO:0000256" key="1">
    <source>
        <dbReference type="SAM" id="Phobius"/>
    </source>
</evidence>
<evidence type="ECO:0000313" key="3">
    <source>
        <dbReference type="Proteomes" id="UP001271780"/>
    </source>
</evidence>
<keyword evidence="1" id="KW-0472">Membrane</keyword>
<feature type="transmembrane region" description="Helical" evidence="1">
    <location>
        <begin position="63"/>
        <end position="81"/>
    </location>
</feature>
<feature type="transmembrane region" description="Helical" evidence="1">
    <location>
        <begin position="268"/>
        <end position="290"/>
    </location>
</feature>
<proteinExistence type="predicted"/>
<feature type="transmembrane region" description="Helical" evidence="1">
    <location>
        <begin position="6"/>
        <end position="26"/>
    </location>
</feature>
<dbReference type="Proteomes" id="UP001271780">
    <property type="component" value="Unassembled WGS sequence"/>
</dbReference>
<dbReference type="EMBL" id="JAVIIZ010000007">
    <property type="protein sequence ID" value="MDX8473276.1"/>
    <property type="molecule type" value="Genomic_DNA"/>
</dbReference>
<feature type="transmembrane region" description="Helical" evidence="1">
    <location>
        <begin position="151"/>
        <end position="175"/>
    </location>
</feature>
<feature type="transmembrane region" description="Helical" evidence="1">
    <location>
        <begin position="181"/>
        <end position="200"/>
    </location>
</feature>
<reference evidence="2 3" key="1">
    <citation type="submission" date="2023-08" db="EMBL/GenBank/DDBJ databases">
        <title>Implementing the SeqCode for naming new Mesorhizobium species isolated from Vachellia karroo root nodules.</title>
        <authorList>
            <person name="Van Lill M."/>
        </authorList>
    </citation>
    <scope>NUCLEOTIDE SEQUENCE [LARGE SCALE GENOMIC DNA]</scope>
    <source>
        <strain evidence="2 3">VK23A</strain>
    </source>
</reference>
<keyword evidence="1" id="KW-0812">Transmembrane</keyword>
<feature type="transmembrane region" description="Helical" evidence="1">
    <location>
        <begin position="90"/>
        <end position="108"/>
    </location>
</feature>
<evidence type="ECO:0000313" key="2">
    <source>
        <dbReference type="EMBL" id="MDX8473276.1"/>
    </source>
</evidence>
<dbReference type="RefSeq" id="WP_320316950.1">
    <property type="nucleotide sequence ID" value="NZ_JAVIIX010000007.1"/>
</dbReference>
<gene>
    <name evidence="2" type="ORF">RFM27_14440</name>
</gene>
<organism evidence="2 3">
    <name type="scientific">Mesorhizobium dulcispinae</name>
    <dbReference type="NCBI Taxonomy" id="3072316"/>
    <lineage>
        <taxon>Bacteria</taxon>
        <taxon>Pseudomonadati</taxon>
        <taxon>Pseudomonadota</taxon>
        <taxon>Alphaproteobacteria</taxon>
        <taxon>Hyphomicrobiales</taxon>
        <taxon>Phyllobacteriaceae</taxon>
        <taxon>Mesorhizobium</taxon>
    </lineage>
</organism>
<sequence>MHAVLGNPMVTTAALPVLLGVALAFAARFVLPAASPVLTLLWATLLLFFYWDTLGAPVVPPVAASQKLIYLAFAGIVIGLLSERVTGGRTAALLTVVALAAASLWLGWRRIAAGSLDLQMVAALAVALTTIVGAAMFTVQQPSPSPSIDEPFLAPAAALALSLSGAIVSVLGASIVTGQLLGSLAALIGGWCLVQYLATLRGKAAAAWGKGVEFLLLYAAATVLIQVALLAPKANPAALVLSSLPPVVAVLMRGRLRNLLPGARPLRPLIAGLLIAIPAMLAIVTAIVWAPHGAALGFS</sequence>
<protein>
    <submittedName>
        <fullName evidence="2">Uncharacterized protein</fullName>
    </submittedName>
</protein>
<comment type="caution">
    <text evidence="2">The sequence shown here is derived from an EMBL/GenBank/DDBJ whole genome shotgun (WGS) entry which is preliminary data.</text>
</comment>
<keyword evidence="3" id="KW-1185">Reference proteome</keyword>
<feature type="transmembrane region" description="Helical" evidence="1">
    <location>
        <begin position="33"/>
        <end position="51"/>
    </location>
</feature>
<feature type="transmembrane region" description="Helical" evidence="1">
    <location>
        <begin position="212"/>
        <end position="231"/>
    </location>
</feature>